<name>A0ABU1USE2_9GAMM</name>
<evidence type="ECO:0008006" key="3">
    <source>
        <dbReference type="Google" id="ProtNLM"/>
    </source>
</evidence>
<proteinExistence type="predicted"/>
<dbReference type="PROSITE" id="PS51257">
    <property type="entry name" value="PROKAR_LIPOPROTEIN"/>
    <property type="match status" value="1"/>
</dbReference>
<gene>
    <name evidence="1" type="ORF">J2X05_000058</name>
</gene>
<organism evidence="1 2">
    <name type="scientific">Cellvibrio fibrivorans</name>
    <dbReference type="NCBI Taxonomy" id="126350"/>
    <lineage>
        <taxon>Bacteria</taxon>
        <taxon>Pseudomonadati</taxon>
        <taxon>Pseudomonadota</taxon>
        <taxon>Gammaproteobacteria</taxon>
        <taxon>Cellvibrionales</taxon>
        <taxon>Cellvibrionaceae</taxon>
        <taxon>Cellvibrio</taxon>
    </lineage>
</organism>
<protein>
    <recommendedName>
        <fullName evidence="3">Lipoprotein</fullName>
    </recommendedName>
</protein>
<comment type="caution">
    <text evidence="1">The sequence shown here is derived from an EMBL/GenBank/DDBJ whole genome shotgun (WGS) entry which is preliminary data.</text>
</comment>
<sequence length="144" mass="16823">MKTPNTIFVFLILAGCSSIKPNTLIGSWQSNEKMTLQSMHETPDVSEKAKALFEHDFFGKLINEYGPKNSKSYYKNSSENYEGIDKPSPYKIIEETNEYYIISNYNNAVNKYETLTLFKEGSCYYVLVTKWKFKEYFCRIENPL</sequence>
<reference evidence="1 2" key="1">
    <citation type="submission" date="2023-07" db="EMBL/GenBank/DDBJ databases">
        <title>Sorghum-associated microbial communities from plants grown in Nebraska, USA.</title>
        <authorList>
            <person name="Schachtman D."/>
        </authorList>
    </citation>
    <scope>NUCLEOTIDE SEQUENCE [LARGE SCALE GENOMIC DNA]</scope>
    <source>
        <strain evidence="1 2">BE190</strain>
    </source>
</reference>
<dbReference type="EMBL" id="JAVDVX010000001">
    <property type="protein sequence ID" value="MDR7088055.1"/>
    <property type="molecule type" value="Genomic_DNA"/>
</dbReference>
<accession>A0ABU1USE2</accession>
<evidence type="ECO:0000313" key="2">
    <source>
        <dbReference type="Proteomes" id="UP001253595"/>
    </source>
</evidence>
<dbReference type="RefSeq" id="WP_310067202.1">
    <property type="nucleotide sequence ID" value="NZ_JAVDVX010000001.1"/>
</dbReference>
<keyword evidence="2" id="KW-1185">Reference proteome</keyword>
<evidence type="ECO:0000313" key="1">
    <source>
        <dbReference type="EMBL" id="MDR7088055.1"/>
    </source>
</evidence>
<dbReference type="Proteomes" id="UP001253595">
    <property type="component" value="Unassembled WGS sequence"/>
</dbReference>